<organism evidence="1 2">
    <name type="scientific">Stanieria cyanosphaera (strain ATCC 29371 / PCC 7437)</name>
    <dbReference type="NCBI Taxonomy" id="111780"/>
    <lineage>
        <taxon>Bacteria</taxon>
        <taxon>Bacillati</taxon>
        <taxon>Cyanobacteriota</taxon>
        <taxon>Cyanophyceae</taxon>
        <taxon>Pleurocapsales</taxon>
        <taxon>Dermocarpellaceae</taxon>
        <taxon>Stanieria</taxon>
    </lineage>
</organism>
<protein>
    <recommendedName>
        <fullName evidence="3">DUF4278 domain-containing protein</fullName>
    </recommendedName>
</protein>
<dbReference type="Pfam" id="PF14105">
    <property type="entry name" value="DUF4278"/>
    <property type="match status" value="1"/>
</dbReference>
<keyword evidence="2" id="KW-1185">Reference proteome</keyword>
<evidence type="ECO:0008006" key="3">
    <source>
        <dbReference type="Google" id="ProtNLM"/>
    </source>
</evidence>
<gene>
    <name evidence="1" type="ordered locus">Sta7437_2391</name>
</gene>
<name>K9XTK3_STAC7</name>
<reference evidence="2" key="1">
    <citation type="journal article" date="2013" name="Proc. Natl. Acad. Sci. U.S.A.">
        <title>Improving the coverage of the cyanobacterial phylum using diversity-driven genome sequencing.</title>
        <authorList>
            <person name="Shih P.M."/>
            <person name="Wu D."/>
            <person name="Latifi A."/>
            <person name="Axen S.D."/>
            <person name="Fewer D.P."/>
            <person name="Talla E."/>
            <person name="Calteau A."/>
            <person name="Cai F."/>
            <person name="Tandeau de Marsac N."/>
            <person name="Rippka R."/>
            <person name="Herdman M."/>
            <person name="Sivonen K."/>
            <person name="Coursin T."/>
            <person name="Laurent T."/>
            <person name="Goodwin L."/>
            <person name="Nolan M."/>
            <person name="Davenport K.W."/>
            <person name="Han C.S."/>
            <person name="Rubin E.M."/>
            <person name="Eisen J.A."/>
            <person name="Woyke T."/>
            <person name="Gugger M."/>
            <person name="Kerfeld C.A."/>
        </authorList>
    </citation>
    <scope>NUCLEOTIDE SEQUENCE [LARGE SCALE GENOMIC DNA]</scope>
    <source>
        <strain evidence="2">ATCC 29371 / PCC 7437</strain>
    </source>
</reference>
<dbReference type="HOGENOM" id="CLU_3104054_0_0_3"/>
<sequence>MNLRYRGVDYQPKNFQVQTITSENYARFLGNTYHIRHPQVSFTSQLSLKKY</sequence>
<evidence type="ECO:0000313" key="1">
    <source>
        <dbReference type="EMBL" id="AFZ35930.1"/>
    </source>
</evidence>
<proteinExistence type="predicted"/>
<dbReference type="AlphaFoldDB" id="K9XTK3"/>
<dbReference type="OrthoDB" id="583400at2"/>
<accession>K9XTK3</accession>
<dbReference type="InterPro" id="IPR025458">
    <property type="entry name" value="DUF4278"/>
</dbReference>
<dbReference type="RefSeq" id="WP_015193598.1">
    <property type="nucleotide sequence ID" value="NC_019748.1"/>
</dbReference>
<dbReference type="KEGG" id="scs:Sta7437_2391"/>
<dbReference type="Proteomes" id="UP000010473">
    <property type="component" value="Chromosome"/>
</dbReference>
<dbReference type="EMBL" id="CP003653">
    <property type="protein sequence ID" value="AFZ35930.1"/>
    <property type="molecule type" value="Genomic_DNA"/>
</dbReference>
<evidence type="ECO:0000313" key="2">
    <source>
        <dbReference type="Proteomes" id="UP000010473"/>
    </source>
</evidence>